<evidence type="ECO:0000313" key="3">
    <source>
        <dbReference type="EMBL" id="KPV50364.1"/>
    </source>
</evidence>
<dbReference type="Gene3D" id="1.25.40.10">
    <property type="entry name" value="Tetratricopeptide repeat domain"/>
    <property type="match status" value="1"/>
</dbReference>
<dbReference type="InterPro" id="IPR011990">
    <property type="entry name" value="TPR-like_helical_dom_sf"/>
</dbReference>
<dbReference type="EMBL" id="LJCR01001436">
    <property type="protein sequence ID" value="KPV50364.1"/>
    <property type="molecule type" value="Genomic_DNA"/>
</dbReference>
<dbReference type="AlphaFoldDB" id="A0A0P9DCT1"/>
<feature type="compositionally biased region" description="Low complexity" evidence="1">
    <location>
        <begin position="174"/>
        <end position="210"/>
    </location>
</feature>
<keyword evidence="2" id="KW-1133">Transmembrane helix</keyword>
<keyword evidence="2" id="KW-0812">Transmembrane</keyword>
<reference evidence="3 4" key="1">
    <citation type="submission" date="2015-09" db="EMBL/GenBank/DDBJ databases">
        <title>Draft genome sequence of Kouleothrix aurantiaca JCM 19913.</title>
        <authorList>
            <person name="Hemp J."/>
        </authorList>
    </citation>
    <scope>NUCLEOTIDE SEQUENCE [LARGE SCALE GENOMIC DNA]</scope>
    <source>
        <strain evidence="3 4">COM-B</strain>
    </source>
</reference>
<keyword evidence="2" id="KW-0472">Membrane</keyword>
<name>A0A0P9DCT1_9CHLR</name>
<dbReference type="Proteomes" id="UP000050509">
    <property type="component" value="Unassembled WGS sequence"/>
</dbReference>
<feature type="transmembrane region" description="Helical" evidence="2">
    <location>
        <begin position="119"/>
        <end position="139"/>
    </location>
</feature>
<comment type="caution">
    <text evidence="3">The sequence shown here is derived from an EMBL/GenBank/DDBJ whole genome shotgun (WGS) entry which is preliminary data.</text>
</comment>
<evidence type="ECO:0000256" key="1">
    <source>
        <dbReference type="SAM" id="MobiDB-lite"/>
    </source>
</evidence>
<keyword evidence="4" id="KW-1185">Reference proteome</keyword>
<evidence type="ECO:0000256" key="2">
    <source>
        <dbReference type="SAM" id="Phobius"/>
    </source>
</evidence>
<protein>
    <recommendedName>
        <fullName evidence="5">Tetratricopeptide repeat protein</fullName>
    </recommendedName>
</protein>
<sequence length="258" mass="26125">MRARQNGDVQAARALLRALAVQRPDLPQVWLALATAAETRAEQRQALERVIALDPQNPLAQRGLARMRGLTPPATPIPAPVAEEAAPVPDPPLVPGVGAAPALKPTTLTPEERARSIRWPLYVVVGVAALLVLLAAWWLRGSAGTPEPGPTPTPALPGATIDVPTIGLALEQTSPAAASPAPTASPALAASPAPEAPSAAPAPSAGSATAAPPPATPTIPALAVGQVVQSGSWHVALLRPNDAIVLDGSIGTLQPQGR</sequence>
<feature type="non-terminal residue" evidence="3">
    <location>
        <position position="258"/>
    </location>
</feature>
<proteinExistence type="predicted"/>
<dbReference type="SUPFAM" id="SSF48452">
    <property type="entry name" value="TPR-like"/>
    <property type="match status" value="1"/>
</dbReference>
<evidence type="ECO:0008006" key="5">
    <source>
        <dbReference type="Google" id="ProtNLM"/>
    </source>
</evidence>
<accession>A0A0P9DCT1</accession>
<evidence type="ECO:0000313" key="4">
    <source>
        <dbReference type="Proteomes" id="UP000050509"/>
    </source>
</evidence>
<organism evidence="3 4">
    <name type="scientific">Kouleothrix aurantiaca</name>
    <dbReference type="NCBI Taxonomy" id="186479"/>
    <lineage>
        <taxon>Bacteria</taxon>
        <taxon>Bacillati</taxon>
        <taxon>Chloroflexota</taxon>
        <taxon>Chloroflexia</taxon>
        <taxon>Chloroflexales</taxon>
        <taxon>Roseiflexineae</taxon>
        <taxon>Roseiflexaceae</taxon>
        <taxon>Kouleothrix</taxon>
    </lineage>
</organism>
<gene>
    <name evidence="3" type="ORF">SE17_27385</name>
</gene>
<feature type="region of interest" description="Disordered" evidence="1">
    <location>
        <begin position="174"/>
        <end position="213"/>
    </location>
</feature>